<name>A0A2P2E4M8_9LEPT</name>
<proteinExistence type="predicted"/>
<evidence type="ECO:0000313" key="3">
    <source>
        <dbReference type="EMBL" id="GBF51840.1"/>
    </source>
</evidence>
<feature type="chain" id="PRO_5015136506" description="Outer membrane protein" evidence="2">
    <location>
        <begin position="20"/>
        <end position="413"/>
    </location>
</feature>
<protein>
    <recommendedName>
        <fullName evidence="5">Outer membrane protein</fullName>
    </recommendedName>
</protein>
<accession>A0A2P2E4M8</accession>
<feature type="signal peptide" evidence="2">
    <location>
        <begin position="1"/>
        <end position="19"/>
    </location>
</feature>
<feature type="coiled-coil region" evidence="1">
    <location>
        <begin position="24"/>
        <end position="56"/>
    </location>
</feature>
<evidence type="ECO:0000256" key="2">
    <source>
        <dbReference type="SAM" id="SignalP"/>
    </source>
</evidence>
<gene>
    <name evidence="3" type="ORF">LPTSP4_33780</name>
</gene>
<evidence type="ECO:0000313" key="4">
    <source>
        <dbReference type="Proteomes" id="UP000245133"/>
    </source>
</evidence>
<dbReference type="Proteomes" id="UP000245133">
    <property type="component" value="Unassembled WGS sequence"/>
</dbReference>
<dbReference type="OrthoDB" id="339076at2"/>
<dbReference type="EMBL" id="BFBB01000009">
    <property type="protein sequence ID" value="GBF51840.1"/>
    <property type="molecule type" value="Genomic_DNA"/>
</dbReference>
<keyword evidence="2" id="KW-0732">Signal</keyword>
<comment type="caution">
    <text evidence="3">The sequence shown here is derived from an EMBL/GenBank/DDBJ whole genome shotgun (WGS) entry which is preliminary data.</text>
</comment>
<keyword evidence="4" id="KW-1185">Reference proteome</keyword>
<keyword evidence="1" id="KW-0175">Coiled coil</keyword>
<evidence type="ECO:0000256" key="1">
    <source>
        <dbReference type="SAM" id="Coils"/>
    </source>
</evidence>
<reference evidence="3 4" key="1">
    <citation type="submission" date="2018-02" db="EMBL/GenBank/DDBJ databases">
        <title>Novel Leptospira species isolated from soil and water in Japan.</title>
        <authorList>
            <person name="Nakao R."/>
            <person name="Masuzawa T."/>
        </authorList>
    </citation>
    <scope>NUCLEOTIDE SEQUENCE [LARGE SCALE GENOMIC DNA]</scope>
    <source>
        <strain evidence="3 4">YH101</strain>
    </source>
</reference>
<sequence length="413" mass="47526">MRFLFFVLLTAFSFRTVIATEVEAVRLEEDLLKNETKLSKEELEEKRNRIKEIRKKNYEHPKSFEYSSGNQQEKILPPFHAGKTEIWGGFWEIGFRANAPFADHKSGQDWLIEEPEVAIQHGNFFAPRNYIGYQNQSVLPLVDSRRRVRPDRSVLPSFTFQYTNSKRTWSVEYAHTPLYGSISHSAYGLDFQYAKYESGFVMNEHKMTARIHEQFDKFLWFSWEFGLRYANWKSESSYLSPTLNQAGDMKETANFLAPGTGFRFNLPIVDFGKVDVGGEAFYTPLGGLDYSRRVFKDGPQDIFGLRYSEQFAYQIQSKDLLPMTVSGLEGSANLSLLIASQHRITFGGRLTGYTWRVNESATPQITAFGTSLALALQDVYRSSALYEADGRDGTRASRYFTVTNFYVGYNYVF</sequence>
<organism evidence="3 4">
    <name type="scientific">Leptospira ryugenii</name>
    <dbReference type="NCBI Taxonomy" id="1917863"/>
    <lineage>
        <taxon>Bacteria</taxon>
        <taxon>Pseudomonadati</taxon>
        <taxon>Spirochaetota</taxon>
        <taxon>Spirochaetia</taxon>
        <taxon>Leptospirales</taxon>
        <taxon>Leptospiraceae</taxon>
        <taxon>Leptospira</taxon>
    </lineage>
</organism>
<evidence type="ECO:0008006" key="5">
    <source>
        <dbReference type="Google" id="ProtNLM"/>
    </source>
</evidence>
<dbReference type="AlphaFoldDB" id="A0A2P2E4M8"/>
<dbReference type="RefSeq" id="WP_108978234.1">
    <property type="nucleotide sequence ID" value="NZ_BFBB01000009.1"/>
</dbReference>